<evidence type="ECO:0000259" key="2">
    <source>
        <dbReference type="Pfam" id="PF19180"/>
    </source>
</evidence>
<dbReference type="Pfam" id="PF19180">
    <property type="entry name" value="DUF5862"/>
    <property type="match status" value="1"/>
</dbReference>
<keyword evidence="1" id="KW-0472">Membrane</keyword>
<sequence length="101" mass="10496">MRALSINEFQYVSGASVINTETWAYMDQVLSNTLDGASTGMAIGGKWGGAGGIIFGAISQLVGLIVPAIMGGILGMVSSITIGYEATGLLLNDYREKFGTD</sequence>
<dbReference type="InterPro" id="IPR043847">
    <property type="entry name" value="DUF5862"/>
</dbReference>
<dbReference type="AlphaFoldDB" id="A0AAN1NMT7"/>
<feature type="transmembrane region" description="Helical" evidence="1">
    <location>
        <begin position="61"/>
        <end position="84"/>
    </location>
</feature>
<keyword evidence="1" id="KW-1133">Transmembrane helix</keyword>
<gene>
    <name evidence="3" type="ORF">C9381_01670</name>
    <name evidence="4" type="ORF">D9O29_20605</name>
</gene>
<protein>
    <recommendedName>
        <fullName evidence="2">DUF5862 domain-containing protein</fullName>
    </recommendedName>
</protein>
<evidence type="ECO:0000313" key="3">
    <source>
        <dbReference type="EMBL" id="AVV35989.1"/>
    </source>
</evidence>
<reference evidence="4 6" key="2">
    <citation type="submission" date="2018-10" db="EMBL/GenBank/DDBJ databases">
        <title>Draft genome sequence of Pantoea vagans isolated from corpses of the sugarcane aphid Melanaphis sacchari Zehntner.</title>
        <authorList>
            <person name="Toledo E."/>
            <person name="Pena G."/>
            <person name="Lozano L."/>
        </authorList>
    </citation>
    <scope>NUCLEOTIDE SEQUENCE [LARGE SCALE GENOMIC DNA]</scope>
    <source>
        <strain evidence="4 6">ET-90</strain>
    </source>
</reference>
<evidence type="ECO:0000313" key="6">
    <source>
        <dbReference type="Proteomes" id="UP000426772"/>
    </source>
</evidence>
<dbReference type="EMBL" id="CP028349">
    <property type="protein sequence ID" value="AVV35989.1"/>
    <property type="molecule type" value="Genomic_DNA"/>
</dbReference>
<name>A0AAN1NMT7_9GAMM</name>
<dbReference type="Proteomes" id="UP000426772">
    <property type="component" value="Unassembled WGS sequence"/>
</dbReference>
<reference evidence="3 5" key="1">
    <citation type="journal article" date="2018" name="Int J Genomics">
        <title>Comparative Genomics Analysis of Plasmid pPV989-94 from a Clinical Isolate of Pantoea vagans PV989.</title>
        <authorList>
            <person name="Xu L."/>
            <person name="Yin M."/>
            <person name="Zhu T."/>
            <person name="Lu J."/>
            <person name="Bao Q."/>
        </authorList>
    </citation>
    <scope>NUCLEOTIDE SEQUENCE [LARGE SCALE GENOMIC DNA]</scope>
    <source>
        <strain evidence="3 5">PV989</strain>
    </source>
</reference>
<evidence type="ECO:0000256" key="1">
    <source>
        <dbReference type="SAM" id="Phobius"/>
    </source>
</evidence>
<feature type="domain" description="DUF5862" evidence="2">
    <location>
        <begin position="33"/>
        <end position="95"/>
    </location>
</feature>
<keyword evidence="1" id="KW-0812">Transmembrane</keyword>
<evidence type="ECO:0000313" key="5">
    <source>
        <dbReference type="Proteomes" id="UP000241538"/>
    </source>
</evidence>
<dbReference type="Proteomes" id="UP000241538">
    <property type="component" value="Chromosome"/>
</dbReference>
<evidence type="ECO:0000313" key="4">
    <source>
        <dbReference type="EMBL" id="TXL75596.1"/>
    </source>
</evidence>
<organism evidence="3 5">
    <name type="scientific">Pantoea vagans</name>
    <dbReference type="NCBI Taxonomy" id="470934"/>
    <lineage>
        <taxon>Bacteria</taxon>
        <taxon>Pseudomonadati</taxon>
        <taxon>Pseudomonadota</taxon>
        <taxon>Gammaproteobacteria</taxon>
        <taxon>Enterobacterales</taxon>
        <taxon>Erwiniaceae</taxon>
        <taxon>Pantoea</taxon>
    </lineage>
</organism>
<dbReference type="EMBL" id="RCNL01000011">
    <property type="protein sequence ID" value="TXL75596.1"/>
    <property type="molecule type" value="Genomic_DNA"/>
</dbReference>
<keyword evidence="6" id="KW-1185">Reference proteome</keyword>
<proteinExistence type="predicted"/>
<dbReference type="RefSeq" id="WP_049788880.1">
    <property type="nucleotide sequence ID" value="NZ_CP028349.1"/>
</dbReference>
<accession>A0AAN1NMT7</accession>